<accession>A0A843XIR9</accession>
<evidence type="ECO:0000313" key="1">
    <source>
        <dbReference type="EMBL" id="MQM19025.1"/>
    </source>
</evidence>
<keyword evidence="2" id="KW-1185">Reference proteome</keyword>
<dbReference type="EMBL" id="NMUH01008598">
    <property type="protein sequence ID" value="MQM19025.1"/>
    <property type="molecule type" value="Genomic_DNA"/>
</dbReference>
<sequence length="102" mass="11511">MASGLSTAEYFFVIPRRSGMTESMKLIVEMSKLLLDLSLRIRKSIHQGVDMLGELIKAGIELLSQQSHLIGHKVPNVLSSSLWSWFIRKTFSTTLNIHGLRI</sequence>
<organism evidence="1 2">
    <name type="scientific">Colocasia esculenta</name>
    <name type="common">Wild taro</name>
    <name type="synonym">Arum esculentum</name>
    <dbReference type="NCBI Taxonomy" id="4460"/>
    <lineage>
        <taxon>Eukaryota</taxon>
        <taxon>Viridiplantae</taxon>
        <taxon>Streptophyta</taxon>
        <taxon>Embryophyta</taxon>
        <taxon>Tracheophyta</taxon>
        <taxon>Spermatophyta</taxon>
        <taxon>Magnoliopsida</taxon>
        <taxon>Liliopsida</taxon>
        <taxon>Araceae</taxon>
        <taxon>Aroideae</taxon>
        <taxon>Colocasieae</taxon>
        <taxon>Colocasia</taxon>
    </lineage>
</organism>
<reference evidence="1" key="1">
    <citation type="submission" date="2017-07" db="EMBL/GenBank/DDBJ databases">
        <title>Taro Niue Genome Assembly and Annotation.</title>
        <authorList>
            <person name="Atibalentja N."/>
            <person name="Keating K."/>
            <person name="Fields C.J."/>
        </authorList>
    </citation>
    <scope>NUCLEOTIDE SEQUENCE</scope>
    <source>
        <strain evidence="1">Niue_2</strain>
        <tissue evidence="1">Leaf</tissue>
    </source>
</reference>
<proteinExistence type="predicted"/>
<comment type="caution">
    <text evidence="1">The sequence shown here is derived from an EMBL/GenBank/DDBJ whole genome shotgun (WGS) entry which is preliminary data.</text>
</comment>
<evidence type="ECO:0000313" key="2">
    <source>
        <dbReference type="Proteomes" id="UP000652761"/>
    </source>
</evidence>
<gene>
    <name evidence="1" type="ORF">Taro_052024</name>
</gene>
<protein>
    <submittedName>
        <fullName evidence="1">Uncharacterized protein</fullName>
    </submittedName>
</protein>
<dbReference type="Proteomes" id="UP000652761">
    <property type="component" value="Unassembled WGS sequence"/>
</dbReference>
<dbReference type="AlphaFoldDB" id="A0A843XIR9"/>
<name>A0A843XIR9_COLES</name>